<keyword evidence="5" id="KW-1185">Reference proteome</keyword>
<dbReference type="InterPro" id="IPR010502">
    <property type="entry name" value="Carb-bd_dom_fam9"/>
</dbReference>
<dbReference type="Gene3D" id="2.60.40.1190">
    <property type="match status" value="1"/>
</dbReference>
<dbReference type="GO" id="GO:0004553">
    <property type="term" value="F:hydrolase activity, hydrolyzing O-glycosyl compounds"/>
    <property type="evidence" value="ECO:0007669"/>
    <property type="project" value="InterPro"/>
</dbReference>
<dbReference type="STRING" id="1194090.SAMN05443144_12157"/>
<protein>
    <submittedName>
        <fullName evidence="4">Carbohydrate family 9 binding domain-like</fullName>
    </submittedName>
</protein>
<name>A0A1M5HXN9_9BACT</name>
<evidence type="ECO:0000313" key="4">
    <source>
        <dbReference type="EMBL" id="SHG20649.1"/>
    </source>
</evidence>
<feature type="domain" description="Carbohydrate-binding" evidence="3">
    <location>
        <begin position="48"/>
        <end position="251"/>
    </location>
</feature>
<gene>
    <name evidence="4" type="ORF">SAMN05443144_12157</name>
</gene>
<organism evidence="4 5">
    <name type="scientific">Fodinibius roseus</name>
    <dbReference type="NCBI Taxonomy" id="1194090"/>
    <lineage>
        <taxon>Bacteria</taxon>
        <taxon>Pseudomonadati</taxon>
        <taxon>Balneolota</taxon>
        <taxon>Balneolia</taxon>
        <taxon>Balneolales</taxon>
        <taxon>Balneolaceae</taxon>
        <taxon>Fodinibius</taxon>
    </lineage>
</organism>
<dbReference type="PANTHER" id="PTHR35532">
    <property type="entry name" value="SIMILAR TO POLYHYDROXYALKANOATE DEPOLYMERASE"/>
    <property type="match status" value="1"/>
</dbReference>
<feature type="region of interest" description="Disordered" evidence="1">
    <location>
        <begin position="222"/>
        <end position="241"/>
    </location>
</feature>
<dbReference type="PANTHER" id="PTHR35532:SF5">
    <property type="entry name" value="CARBOHYDRATE-BINDING DOMAIN-CONTAINING PROTEIN"/>
    <property type="match status" value="1"/>
</dbReference>
<dbReference type="Proteomes" id="UP000184041">
    <property type="component" value="Unassembled WGS sequence"/>
</dbReference>
<proteinExistence type="predicted"/>
<feature type="chain" id="PRO_5012409317" evidence="2">
    <location>
        <begin position="32"/>
        <end position="259"/>
    </location>
</feature>
<dbReference type="EMBL" id="FQUS01000021">
    <property type="protein sequence ID" value="SHG20649.1"/>
    <property type="molecule type" value="Genomic_DNA"/>
</dbReference>
<evidence type="ECO:0000313" key="5">
    <source>
        <dbReference type="Proteomes" id="UP000184041"/>
    </source>
</evidence>
<feature type="compositionally biased region" description="Polar residues" evidence="1">
    <location>
        <begin position="222"/>
        <end position="236"/>
    </location>
</feature>
<dbReference type="Pfam" id="PF06452">
    <property type="entry name" value="CBM9_1"/>
    <property type="match status" value="1"/>
</dbReference>
<dbReference type="RefSeq" id="WP_073067153.1">
    <property type="nucleotide sequence ID" value="NZ_FQUS01000021.1"/>
</dbReference>
<dbReference type="AlphaFoldDB" id="A0A1M5HXN9"/>
<dbReference type="CDD" id="cd09620">
    <property type="entry name" value="CBM9_like_3"/>
    <property type="match status" value="1"/>
</dbReference>
<reference evidence="4 5" key="1">
    <citation type="submission" date="2016-11" db="EMBL/GenBank/DDBJ databases">
        <authorList>
            <person name="Jaros S."/>
            <person name="Januszkiewicz K."/>
            <person name="Wedrychowicz H."/>
        </authorList>
    </citation>
    <scope>NUCLEOTIDE SEQUENCE [LARGE SCALE GENOMIC DNA]</scope>
    <source>
        <strain evidence="4 5">DSM 21986</strain>
    </source>
</reference>
<dbReference type="GO" id="GO:0030246">
    <property type="term" value="F:carbohydrate binding"/>
    <property type="evidence" value="ECO:0007669"/>
    <property type="project" value="InterPro"/>
</dbReference>
<dbReference type="SUPFAM" id="SSF49344">
    <property type="entry name" value="CBD9-like"/>
    <property type="match status" value="1"/>
</dbReference>
<dbReference type="OrthoDB" id="9786766at2"/>
<feature type="signal peptide" evidence="2">
    <location>
        <begin position="1"/>
        <end position="31"/>
    </location>
</feature>
<keyword evidence="2" id="KW-0732">Signal</keyword>
<evidence type="ECO:0000259" key="3">
    <source>
        <dbReference type="Pfam" id="PF06452"/>
    </source>
</evidence>
<sequence>MHIPLSLRLTVYHLLLLILALAIGQPVSLQAQDPPEYTVYQSGTPVEIDGQLDEPAWTGAPGVGAFVFPWYESGQKEQTVAKLLWDDTYLYVAFICEDEYIWAEHTQRDSAVYSDDAVEVFTAPNPDRAQAYFNIEMNVLGIFLDNFQSGQPAANGRANWDGQGIRIKTTIKGTLNNDSDRDEYWILEAAIPFKNFAQVARHTPPEKEDVWHLNLNRLGGNSNQQFSQWSPSQTNKPDFHVPEDFGRVIFSDKTSPFER</sequence>
<evidence type="ECO:0000256" key="2">
    <source>
        <dbReference type="SAM" id="SignalP"/>
    </source>
</evidence>
<accession>A0A1M5HXN9</accession>
<evidence type="ECO:0000256" key="1">
    <source>
        <dbReference type="SAM" id="MobiDB-lite"/>
    </source>
</evidence>
<dbReference type="GO" id="GO:0016052">
    <property type="term" value="P:carbohydrate catabolic process"/>
    <property type="evidence" value="ECO:0007669"/>
    <property type="project" value="InterPro"/>
</dbReference>